<accession>A0ACB9B6J4</accession>
<sequence>MKPLRYALGHAVKLKDQVVVLVIFNSDYQSQSPVMSASCCIGTDGRKHQPSERERYIQILKEEISKGTEDYMKIFKPFYKECKSIRVKFEVKIVVGSTIDAIVSEEKNNTGASSIIIGRSLSLKPLIIFIPCFRGVYAKFIHAQYLHVNSMHAHKASPSALI</sequence>
<keyword evidence="2" id="KW-1185">Reference proteome</keyword>
<protein>
    <submittedName>
        <fullName evidence="1">Uncharacterized protein</fullName>
    </submittedName>
</protein>
<reference evidence="2" key="1">
    <citation type="journal article" date="2022" name="Mol. Ecol. Resour.">
        <title>The genomes of chicory, endive, great burdock and yacon provide insights into Asteraceae palaeo-polyploidization history and plant inulin production.</title>
        <authorList>
            <person name="Fan W."/>
            <person name="Wang S."/>
            <person name="Wang H."/>
            <person name="Wang A."/>
            <person name="Jiang F."/>
            <person name="Liu H."/>
            <person name="Zhao H."/>
            <person name="Xu D."/>
            <person name="Zhang Y."/>
        </authorList>
    </citation>
    <scope>NUCLEOTIDE SEQUENCE [LARGE SCALE GENOMIC DNA]</scope>
    <source>
        <strain evidence="2">cv. Yunnan</strain>
    </source>
</reference>
<gene>
    <name evidence="1" type="ORF">L1987_69480</name>
</gene>
<evidence type="ECO:0000313" key="1">
    <source>
        <dbReference type="EMBL" id="KAI3717703.1"/>
    </source>
</evidence>
<dbReference type="EMBL" id="CM042040">
    <property type="protein sequence ID" value="KAI3717703.1"/>
    <property type="molecule type" value="Genomic_DNA"/>
</dbReference>
<proteinExistence type="predicted"/>
<name>A0ACB9B6J4_9ASTR</name>
<organism evidence="1 2">
    <name type="scientific">Smallanthus sonchifolius</name>
    <dbReference type="NCBI Taxonomy" id="185202"/>
    <lineage>
        <taxon>Eukaryota</taxon>
        <taxon>Viridiplantae</taxon>
        <taxon>Streptophyta</taxon>
        <taxon>Embryophyta</taxon>
        <taxon>Tracheophyta</taxon>
        <taxon>Spermatophyta</taxon>
        <taxon>Magnoliopsida</taxon>
        <taxon>eudicotyledons</taxon>
        <taxon>Gunneridae</taxon>
        <taxon>Pentapetalae</taxon>
        <taxon>asterids</taxon>
        <taxon>campanulids</taxon>
        <taxon>Asterales</taxon>
        <taxon>Asteraceae</taxon>
        <taxon>Asteroideae</taxon>
        <taxon>Heliantheae alliance</taxon>
        <taxon>Millerieae</taxon>
        <taxon>Smallanthus</taxon>
    </lineage>
</organism>
<evidence type="ECO:0000313" key="2">
    <source>
        <dbReference type="Proteomes" id="UP001056120"/>
    </source>
</evidence>
<dbReference type="Proteomes" id="UP001056120">
    <property type="component" value="Linkage Group LG23"/>
</dbReference>
<comment type="caution">
    <text evidence="1">The sequence shown here is derived from an EMBL/GenBank/DDBJ whole genome shotgun (WGS) entry which is preliminary data.</text>
</comment>
<reference evidence="1 2" key="2">
    <citation type="journal article" date="2022" name="Mol. Ecol. Resour.">
        <title>The genomes of chicory, endive, great burdock and yacon provide insights into Asteraceae paleo-polyploidization history and plant inulin production.</title>
        <authorList>
            <person name="Fan W."/>
            <person name="Wang S."/>
            <person name="Wang H."/>
            <person name="Wang A."/>
            <person name="Jiang F."/>
            <person name="Liu H."/>
            <person name="Zhao H."/>
            <person name="Xu D."/>
            <person name="Zhang Y."/>
        </authorList>
    </citation>
    <scope>NUCLEOTIDE SEQUENCE [LARGE SCALE GENOMIC DNA]</scope>
    <source>
        <strain evidence="2">cv. Yunnan</strain>
        <tissue evidence="1">Leaves</tissue>
    </source>
</reference>